<dbReference type="Proteomes" id="UP001500037">
    <property type="component" value="Unassembled WGS sequence"/>
</dbReference>
<sequence>MNVSGGRHGFGNGDGGTGMADVEQEAAGTGEKRVTWAEAFFDLVFVFAITQISGLLHEDHGGGGLLRALVVFIPVYWCWVGTTVRANVRDVDNPAGRLGIFAVGLSGLFMALALPDAYGERGLLYGAAYWAARLVLFGAMISINGVWRGPYGIGAAISGPLLLAGGLLDGHPRLVLWAVAALVDLAGPTVLRSRLAVVAYHPGHLPERFGLLVLVALGESIVGTGAPVAAGRSLSGAELLAVAAAFTISCGLWWLYFVHASEAMRYAVTVAASRRDVIRRVFSYAHLVLVAGVIAVAVGFNETVARPGLALDPGTAGLLYGGCALYLATFGYTRWIMFRAVASTRLVAAAVLLALLPVVVRLPALGALVALAVLLAALNLVEHLRIGRAARRAAQRERPAGEGAVQTPAEQRCPAPELA</sequence>
<dbReference type="Pfam" id="PF06772">
    <property type="entry name" value="LtrA"/>
    <property type="match status" value="1"/>
</dbReference>
<dbReference type="InterPro" id="IPR010640">
    <property type="entry name" value="Low_temperature_requirement_A"/>
</dbReference>
<name>A0ABP4H663_9ACTN</name>
<evidence type="ECO:0008006" key="5">
    <source>
        <dbReference type="Google" id="ProtNLM"/>
    </source>
</evidence>
<feature type="transmembrane region" description="Helical" evidence="2">
    <location>
        <begin position="68"/>
        <end position="86"/>
    </location>
</feature>
<proteinExistence type="predicted"/>
<feature type="transmembrane region" description="Helical" evidence="2">
    <location>
        <begin position="209"/>
        <end position="230"/>
    </location>
</feature>
<evidence type="ECO:0000313" key="4">
    <source>
        <dbReference type="Proteomes" id="UP001500037"/>
    </source>
</evidence>
<evidence type="ECO:0000313" key="3">
    <source>
        <dbReference type="EMBL" id="GAA1249805.1"/>
    </source>
</evidence>
<keyword evidence="2" id="KW-0812">Transmembrane</keyword>
<feature type="region of interest" description="Disordered" evidence="1">
    <location>
        <begin position="1"/>
        <end position="21"/>
    </location>
</feature>
<feature type="transmembrane region" description="Helical" evidence="2">
    <location>
        <begin position="150"/>
        <end position="168"/>
    </location>
</feature>
<dbReference type="PANTHER" id="PTHR36840:SF1">
    <property type="entry name" value="BLL5714 PROTEIN"/>
    <property type="match status" value="1"/>
</dbReference>
<feature type="transmembrane region" description="Helical" evidence="2">
    <location>
        <begin position="236"/>
        <end position="256"/>
    </location>
</feature>
<organism evidence="3 4">
    <name type="scientific">Kitasatospora nipponensis</name>
    <dbReference type="NCBI Taxonomy" id="258049"/>
    <lineage>
        <taxon>Bacteria</taxon>
        <taxon>Bacillati</taxon>
        <taxon>Actinomycetota</taxon>
        <taxon>Actinomycetes</taxon>
        <taxon>Kitasatosporales</taxon>
        <taxon>Streptomycetaceae</taxon>
        <taxon>Kitasatospora</taxon>
    </lineage>
</organism>
<protein>
    <recommendedName>
        <fullName evidence="5">Low temperature requirement protein LtrA</fullName>
    </recommendedName>
</protein>
<evidence type="ECO:0000256" key="2">
    <source>
        <dbReference type="SAM" id="Phobius"/>
    </source>
</evidence>
<accession>A0ABP4H663</accession>
<feature type="transmembrane region" description="Helical" evidence="2">
    <location>
        <begin position="174"/>
        <end position="197"/>
    </location>
</feature>
<feature type="region of interest" description="Disordered" evidence="1">
    <location>
        <begin position="397"/>
        <end position="419"/>
    </location>
</feature>
<feature type="transmembrane region" description="Helical" evidence="2">
    <location>
        <begin position="98"/>
        <end position="118"/>
    </location>
</feature>
<reference evidence="4" key="1">
    <citation type="journal article" date="2019" name="Int. J. Syst. Evol. Microbiol.">
        <title>The Global Catalogue of Microorganisms (GCM) 10K type strain sequencing project: providing services to taxonomists for standard genome sequencing and annotation.</title>
        <authorList>
            <consortium name="The Broad Institute Genomics Platform"/>
            <consortium name="The Broad Institute Genome Sequencing Center for Infectious Disease"/>
            <person name="Wu L."/>
            <person name="Ma J."/>
        </authorList>
    </citation>
    <scope>NUCLEOTIDE SEQUENCE [LARGE SCALE GENOMIC DNA]</scope>
    <source>
        <strain evidence="4">JCM 13004</strain>
    </source>
</reference>
<gene>
    <name evidence="3" type="ORF">GCM10009665_45690</name>
</gene>
<comment type="caution">
    <text evidence="3">The sequence shown here is derived from an EMBL/GenBank/DDBJ whole genome shotgun (WGS) entry which is preliminary data.</text>
</comment>
<keyword evidence="2" id="KW-1133">Transmembrane helix</keyword>
<keyword evidence="4" id="KW-1185">Reference proteome</keyword>
<feature type="transmembrane region" description="Helical" evidence="2">
    <location>
        <begin position="124"/>
        <end position="143"/>
    </location>
</feature>
<keyword evidence="2" id="KW-0472">Membrane</keyword>
<feature type="transmembrane region" description="Helical" evidence="2">
    <location>
        <begin position="336"/>
        <end position="356"/>
    </location>
</feature>
<dbReference type="EMBL" id="BAAALF010000088">
    <property type="protein sequence ID" value="GAA1249805.1"/>
    <property type="molecule type" value="Genomic_DNA"/>
</dbReference>
<feature type="transmembrane region" description="Helical" evidence="2">
    <location>
        <begin position="39"/>
        <end position="56"/>
    </location>
</feature>
<feature type="transmembrane region" description="Helical" evidence="2">
    <location>
        <begin position="277"/>
        <end position="298"/>
    </location>
</feature>
<feature type="transmembrane region" description="Helical" evidence="2">
    <location>
        <begin position="310"/>
        <end position="329"/>
    </location>
</feature>
<evidence type="ECO:0000256" key="1">
    <source>
        <dbReference type="SAM" id="MobiDB-lite"/>
    </source>
</evidence>
<feature type="compositionally biased region" description="Gly residues" evidence="1">
    <location>
        <begin position="1"/>
        <end position="18"/>
    </location>
</feature>
<feature type="transmembrane region" description="Helical" evidence="2">
    <location>
        <begin position="362"/>
        <end position="381"/>
    </location>
</feature>
<dbReference type="PANTHER" id="PTHR36840">
    <property type="entry name" value="BLL5714 PROTEIN"/>
    <property type="match status" value="1"/>
</dbReference>